<organism evidence="2 3">
    <name type="scientific">Nocardia elegans</name>
    <dbReference type="NCBI Taxonomy" id="300029"/>
    <lineage>
        <taxon>Bacteria</taxon>
        <taxon>Bacillati</taxon>
        <taxon>Actinomycetota</taxon>
        <taxon>Actinomycetes</taxon>
        <taxon>Mycobacteriales</taxon>
        <taxon>Nocardiaceae</taxon>
        <taxon>Nocardia</taxon>
    </lineage>
</organism>
<feature type="signal peptide" evidence="1">
    <location>
        <begin position="1"/>
        <end position="27"/>
    </location>
</feature>
<dbReference type="CDD" id="cd06223">
    <property type="entry name" value="PRTases_typeI"/>
    <property type="match status" value="1"/>
</dbReference>
<dbReference type="EMBL" id="JBIATK010000004">
    <property type="protein sequence ID" value="MFF4024051.1"/>
    <property type="molecule type" value="Genomic_DNA"/>
</dbReference>
<comment type="caution">
    <text evidence="2">The sequence shown here is derived from an EMBL/GenBank/DDBJ whole genome shotgun (WGS) entry which is preliminary data.</text>
</comment>
<evidence type="ECO:0000313" key="2">
    <source>
        <dbReference type="EMBL" id="MFF4024051.1"/>
    </source>
</evidence>
<reference evidence="2 3" key="1">
    <citation type="submission" date="2024-10" db="EMBL/GenBank/DDBJ databases">
        <title>The Natural Products Discovery Center: Release of the First 8490 Sequenced Strains for Exploring Actinobacteria Biosynthetic Diversity.</title>
        <authorList>
            <person name="Kalkreuter E."/>
            <person name="Kautsar S.A."/>
            <person name="Yang D."/>
            <person name="Bader C.D."/>
            <person name="Teijaro C.N."/>
            <person name="Fluegel L."/>
            <person name="Davis C.M."/>
            <person name="Simpson J.R."/>
            <person name="Lauterbach L."/>
            <person name="Steele A.D."/>
            <person name="Gui C."/>
            <person name="Meng S."/>
            <person name="Li G."/>
            <person name="Viehrig K."/>
            <person name="Ye F."/>
            <person name="Su P."/>
            <person name="Kiefer A.F."/>
            <person name="Nichols A."/>
            <person name="Cepeda A.J."/>
            <person name="Yan W."/>
            <person name="Fan B."/>
            <person name="Jiang Y."/>
            <person name="Adhikari A."/>
            <person name="Zheng C.-J."/>
            <person name="Schuster L."/>
            <person name="Cowan T.M."/>
            <person name="Smanski M.J."/>
            <person name="Chevrette M.G."/>
            <person name="De Carvalho L.P.S."/>
            <person name="Shen B."/>
        </authorList>
    </citation>
    <scope>NUCLEOTIDE SEQUENCE [LARGE SCALE GENOMIC DNA]</scope>
    <source>
        <strain evidence="2 3">NPDC001867</strain>
    </source>
</reference>
<evidence type="ECO:0008006" key="4">
    <source>
        <dbReference type="Google" id="ProtNLM"/>
    </source>
</evidence>
<dbReference type="RefSeq" id="WP_195021755.1">
    <property type="nucleotide sequence ID" value="NZ_JADLPS010000001.1"/>
</dbReference>
<proteinExistence type="predicted"/>
<feature type="chain" id="PRO_5045144502" description="Phosphoribosyltransferase" evidence="1">
    <location>
        <begin position="28"/>
        <end position="176"/>
    </location>
</feature>
<evidence type="ECO:0000256" key="1">
    <source>
        <dbReference type="SAM" id="SignalP"/>
    </source>
</evidence>
<evidence type="ECO:0000313" key="3">
    <source>
        <dbReference type="Proteomes" id="UP001602089"/>
    </source>
</evidence>
<dbReference type="Proteomes" id="UP001602089">
    <property type="component" value="Unassembled WGS sequence"/>
</dbReference>
<gene>
    <name evidence="2" type="ORF">ACFYY5_14535</name>
</gene>
<dbReference type="InterPro" id="IPR029057">
    <property type="entry name" value="PRTase-like"/>
</dbReference>
<accession>A0ABW6TD14</accession>
<sequence length="176" mass="18894">MSPQQRRANPSYQRLLILLAGFVSVHAACLDTVAALPVTTVATVPSLSGRTGVHPLADLATVFPEHWKRVDLRSAQVPPAERRATKSDHFGVFDSREIAGRHVIVLDDTWVQGGHAQSAAATLLCAGAVEVTAIVLARRIDPSFRADVMQPSLDRMFAPSEYSLEVCPITGGACPE</sequence>
<keyword evidence="1" id="KW-0732">Signal</keyword>
<name>A0ABW6TD14_9NOCA</name>
<dbReference type="InterPro" id="IPR000836">
    <property type="entry name" value="PRTase_dom"/>
</dbReference>
<dbReference type="Gene3D" id="3.40.50.2020">
    <property type="match status" value="1"/>
</dbReference>
<dbReference type="SUPFAM" id="SSF53271">
    <property type="entry name" value="PRTase-like"/>
    <property type="match status" value="1"/>
</dbReference>
<keyword evidence="3" id="KW-1185">Reference proteome</keyword>
<protein>
    <recommendedName>
        <fullName evidence="4">Phosphoribosyltransferase</fullName>
    </recommendedName>
</protein>